<dbReference type="GO" id="GO:0006508">
    <property type="term" value="P:proteolysis"/>
    <property type="evidence" value="ECO:0007669"/>
    <property type="project" value="UniProtKB-KW"/>
</dbReference>
<dbReference type="InterPro" id="IPR024079">
    <property type="entry name" value="MetalloPept_cat_dom_sf"/>
</dbReference>
<feature type="binding site" evidence="1">
    <location>
        <position position="189"/>
    </location>
    <ligand>
        <name>Zn(2+)</name>
        <dbReference type="ChEBI" id="CHEBI:29105"/>
        <note>catalytic</note>
    </ligand>
</feature>
<dbReference type="PRINTS" id="PR00480">
    <property type="entry name" value="ASTACIN"/>
</dbReference>
<accession>A0A0P6C3B8</accession>
<dbReference type="EC" id="3.4.24.-" evidence="2"/>
<feature type="signal peptide" evidence="2">
    <location>
        <begin position="1"/>
        <end position="19"/>
    </location>
</feature>
<dbReference type="EMBL" id="LRGB01000190">
    <property type="protein sequence ID" value="KZS20446.1"/>
    <property type="molecule type" value="Genomic_DNA"/>
</dbReference>
<dbReference type="STRING" id="35525.A0A0P6C3B8"/>
<dbReference type="InterPro" id="IPR001506">
    <property type="entry name" value="Peptidase_M12A"/>
</dbReference>
<keyword evidence="1 2" id="KW-0482">Metalloprotease</keyword>
<dbReference type="GO" id="GO:0008270">
    <property type="term" value="F:zinc ion binding"/>
    <property type="evidence" value="ECO:0007669"/>
    <property type="project" value="UniProtKB-UniRule"/>
</dbReference>
<dbReference type="PROSITE" id="PS51864">
    <property type="entry name" value="ASTACIN"/>
    <property type="match status" value="1"/>
</dbReference>
<organism evidence="3 4">
    <name type="scientific">Daphnia magna</name>
    <dbReference type="NCBI Taxonomy" id="35525"/>
    <lineage>
        <taxon>Eukaryota</taxon>
        <taxon>Metazoa</taxon>
        <taxon>Ecdysozoa</taxon>
        <taxon>Arthropoda</taxon>
        <taxon>Crustacea</taxon>
        <taxon>Branchiopoda</taxon>
        <taxon>Diplostraca</taxon>
        <taxon>Cladocera</taxon>
        <taxon>Anomopoda</taxon>
        <taxon>Daphniidae</taxon>
        <taxon>Daphnia</taxon>
    </lineage>
</organism>
<dbReference type="CDD" id="cd04280">
    <property type="entry name" value="ZnMc_astacin_like"/>
    <property type="match status" value="1"/>
</dbReference>
<dbReference type="Gene3D" id="3.40.390.10">
    <property type="entry name" value="Collagenase (Catalytic Domain)"/>
    <property type="match status" value="1"/>
</dbReference>
<keyword evidence="1 2" id="KW-0479">Metal-binding</keyword>
<evidence type="ECO:0000256" key="1">
    <source>
        <dbReference type="PROSITE-ProRule" id="PRU01211"/>
    </source>
</evidence>
<keyword evidence="1 2" id="KW-0645">Protease</keyword>
<dbReference type="GO" id="GO:0004222">
    <property type="term" value="F:metalloendopeptidase activity"/>
    <property type="evidence" value="ECO:0007669"/>
    <property type="project" value="UniProtKB-UniRule"/>
</dbReference>
<name>A0A0P6C3B8_9CRUS</name>
<dbReference type="FunFam" id="3.40.390.10:FF:000042">
    <property type="entry name" value="Metalloendopeptidase"/>
    <property type="match status" value="1"/>
</dbReference>
<feature type="chain" id="PRO_5013418458" description="Metalloendopeptidase" evidence="2">
    <location>
        <begin position="20"/>
        <end position="306"/>
    </location>
</feature>
<proteinExistence type="predicted"/>
<keyword evidence="1 2" id="KW-0862">Zinc</keyword>
<dbReference type="InterPro" id="IPR034035">
    <property type="entry name" value="Astacin-like_dom"/>
</dbReference>
<dbReference type="Pfam" id="PF01400">
    <property type="entry name" value="Astacin"/>
    <property type="match status" value="1"/>
</dbReference>
<dbReference type="Proteomes" id="UP000076858">
    <property type="component" value="Unassembled WGS sequence"/>
</dbReference>
<feature type="binding site" evidence="1">
    <location>
        <position position="195"/>
    </location>
    <ligand>
        <name>Zn(2+)</name>
        <dbReference type="ChEBI" id="CHEBI:29105"/>
        <note>catalytic</note>
    </ligand>
</feature>
<dbReference type="OrthoDB" id="291007at2759"/>
<evidence type="ECO:0000256" key="2">
    <source>
        <dbReference type="RuleBase" id="RU361183"/>
    </source>
</evidence>
<dbReference type="SUPFAM" id="SSF55486">
    <property type="entry name" value="Metalloproteases ('zincins'), catalytic domain"/>
    <property type="match status" value="1"/>
</dbReference>
<evidence type="ECO:0000313" key="4">
    <source>
        <dbReference type="Proteomes" id="UP000076858"/>
    </source>
</evidence>
<dbReference type="SMART" id="SM00235">
    <property type="entry name" value="ZnMc"/>
    <property type="match status" value="1"/>
</dbReference>
<feature type="active site" evidence="1">
    <location>
        <position position="186"/>
    </location>
</feature>
<dbReference type="PANTHER" id="PTHR10127:SF859">
    <property type="entry name" value="METALLOENDOPEPTIDASE"/>
    <property type="match status" value="1"/>
</dbReference>
<evidence type="ECO:0000313" key="3">
    <source>
        <dbReference type="EMBL" id="KZS20446.1"/>
    </source>
</evidence>
<dbReference type="AlphaFoldDB" id="A0A0P6C3B8"/>
<keyword evidence="2" id="KW-0732">Signal</keyword>
<reference evidence="3 4" key="1">
    <citation type="submission" date="2016-03" db="EMBL/GenBank/DDBJ databases">
        <title>EvidentialGene: Evidence-directed Construction of Genes on Genomes.</title>
        <authorList>
            <person name="Gilbert D.G."/>
            <person name="Choi J.-H."/>
            <person name="Mockaitis K."/>
            <person name="Colbourne J."/>
            <person name="Pfrender M."/>
        </authorList>
    </citation>
    <scope>NUCLEOTIDE SEQUENCE [LARGE SCALE GENOMIC DNA]</scope>
    <source>
        <strain evidence="3 4">Xinb3</strain>
        <tissue evidence="3">Complete organism</tissue>
    </source>
</reference>
<comment type="caution">
    <text evidence="1">Lacks conserved residue(s) required for the propagation of feature annotation.</text>
</comment>
<protein>
    <recommendedName>
        <fullName evidence="2">Metalloendopeptidase</fullName>
        <ecNumber evidence="2">3.4.24.-</ecNumber>
    </recommendedName>
</protein>
<feature type="binding site" evidence="1">
    <location>
        <position position="185"/>
    </location>
    <ligand>
        <name>Zn(2+)</name>
        <dbReference type="ChEBI" id="CHEBI:29105"/>
        <note>catalytic</note>
    </ligand>
</feature>
<keyword evidence="4" id="KW-1185">Reference proteome</keyword>
<keyword evidence="1 2" id="KW-0378">Hydrolase</keyword>
<gene>
    <name evidence="3" type="ORF">APZ42_012805</name>
</gene>
<comment type="caution">
    <text evidence="3">The sequence shown here is derived from an EMBL/GenBank/DDBJ whole genome shotgun (WGS) entry which is preliminary data.</text>
</comment>
<dbReference type="PANTHER" id="PTHR10127">
    <property type="entry name" value="DISCOIDIN, CUB, EGF, LAMININ , AND ZINC METALLOPROTEASE DOMAIN CONTAINING"/>
    <property type="match status" value="1"/>
</dbReference>
<sequence>MMHCSGLMLIVMLVAYSLASPLPKPMPFPEISSLSFLQKSVVDYDRNVQLNLKQADPEVSPGMWEGDIAGLSFDTYYTWRLGLRFEVFPERRWKNATVPYHISHKYSSIDRETIQTALYTIGLMTCIDFVPYDGDAEDYLLIWPVEEPAGCWSFIGRTGGQQVLSLQPPDSQGPKCLGGPGKAIHETLHALGIFHEQSRADRDDYVTLNRENVIKPFLHNFAKQSLVNTTYDFEYDYASIMHYGTHFFSAGKDKPTLVPKRRDARIGQRDGLSRTDCYKVNKLYGCFERSPYEKLKYESFCDILGL</sequence>
<dbReference type="InterPro" id="IPR006026">
    <property type="entry name" value="Peptidase_Metallo"/>
</dbReference>
<comment type="cofactor">
    <cofactor evidence="1 2">
        <name>Zn(2+)</name>
        <dbReference type="ChEBI" id="CHEBI:29105"/>
    </cofactor>
    <text evidence="1 2">Binds 1 zinc ion per subunit.</text>
</comment>